<dbReference type="GO" id="GO:0016787">
    <property type="term" value="F:hydrolase activity"/>
    <property type="evidence" value="ECO:0007669"/>
    <property type="project" value="UniProtKB-KW"/>
</dbReference>
<dbReference type="RefSeq" id="WP_323439120.1">
    <property type="nucleotide sequence ID" value="NZ_JAYFUH010000248.1"/>
</dbReference>
<dbReference type="Proteomes" id="UP001301653">
    <property type="component" value="Unassembled WGS sequence"/>
</dbReference>
<dbReference type="InterPro" id="IPR050228">
    <property type="entry name" value="Carboxylesterase_BioH"/>
</dbReference>
<organism evidence="2 3">
    <name type="scientific">Stenotrophomonas capsici</name>
    <dbReference type="NCBI Taxonomy" id="3110230"/>
    <lineage>
        <taxon>Bacteria</taxon>
        <taxon>Pseudomonadati</taxon>
        <taxon>Pseudomonadota</taxon>
        <taxon>Gammaproteobacteria</taxon>
        <taxon>Lysobacterales</taxon>
        <taxon>Lysobacteraceae</taxon>
        <taxon>Stenotrophomonas</taxon>
    </lineage>
</organism>
<dbReference type="EMBL" id="JAYFUH010000248">
    <property type="protein sequence ID" value="MEA5668489.1"/>
    <property type="molecule type" value="Genomic_DNA"/>
</dbReference>
<dbReference type="PANTHER" id="PTHR43194">
    <property type="entry name" value="HYDROLASE ALPHA/BETA FOLD FAMILY"/>
    <property type="match status" value="1"/>
</dbReference>
<dbReference type="InterPro" id="IPR029058">
    <property type="entry name" value="AB_hydrolase_fold"/>
</dbReference>
<comment type="caution">
    <text evidence="2">The sequence shown here is derived from an EMBL/GenBank/DDBJ whole genome shotgun (WGS) entry which is preliminary data.</text>
</comment>
<gene>
    <name evidence="2" type="ORF">VA603_13150</name>
</gene>
<name>A0ABU5V6Z6_9GAMM</name>
<sequence>MDSVHNKNSTVVRKSPRRRADADWRLAAMRACMRMAGWVSPALAARLMARLWFTAPQTRPKPAALARLETGQRHDVDVDGSRVAVWSWGNGPAVLLMHGWGGNAGQMHAFVAPLCAAGLRVLAFDAPAHGSSGPSHWGGRRVSFVEIAAAIGKVTAGVGPLVGLVAHSGGCTAATLALREGLGMPARLAFIAPFARPQEAIAPFARALGADARALARFEADVQQRLGRRWPAFDVTGLPQVKPVGRLLVVHDRDDREVAHAEGAAIAASWPGARLHTTQGLGHRRLLEDPEVINQVVAFIAADERGTV</sequence>
<evidence type="ECO:0000313" key="3">
    <source>
        <dbReference type="Proteomes" id="UP001301653"/>
    </source>
</evidence>
<reference evidence="2 3" key="1">
    <citation type="submission" date="2023-12" db="EMBL/GenBank/DDBJ databases">
        <title>Stenotrophomonas guangdongensis sp. nov., isolated from wilted pepper plants (Capsicum annuum).</title>
        <authorList>
            <person name="Qiu M."/>
            <person name="Li Y."/>
            <person name="Liu Q."/>
            <person name="Zhang X."/>
            <person name="Huang Y."/>
            <person name="Guo R."/>
            <person name="Hu M."/>
            <person name="Zhou J."/>
            <person name="Zhou X."/>
        </authorList>
    </citation>
    <scope>NUCLEOTIDE SEQUENCE [LARGE SCALE GENOMIC DNA]</scope>
    <source>
        <strain evidence="2 3">MH1</strain>
    </source>
</reference>
<feature type="domain" description="AB hydrolase-1" evidence="1">
    <location>
        <begin position="94"/>
        <end position="295"/>
    </location>
</feature>
<protein>
    <submittedName>
        <fullName evidence="2">Alpha/beta fold hydrolase</fullName>
    </submittedName>
</protein>
<proteinExistence type="predicted"/>
<keyword evidence="3" id="KW-1185">Reference proteome</keyword>
<evidence type="ECO:0000259" key="1">
    <source>
        <dbReference type="Pfam" id="PF12697"/>
    </source>
</evidence>
<dbReference type="SUPFAM" id="SSF53474">
    <property type="entry name" value="alpha/beta-Hydrolases"/>
    <property type="match status" value="1"/>
</dbReference>
<keyword evidence="2" id="KW-0378">Hydrolase</keyword>
<dbReference type="PANTHER" id="PTHR43194:SF2">
    <property type="entry name" value="PEROXISOMAL MEMBRANE PROTEIN LPX1"/>
    <property type="match status" value="1"/>
</dbReference>
<dbReference type="Pfam" id="PF12697">
    <property type="entry name" value="Abhydrolase_6"/>
    <property type="match status" value="1"/>
</dbReference>
<dbReference type="InterPro" id="IPR000073">
    <property type="entry name" value="AB_hydrolase_1"/>
</dbReference>
<evidence type="ECO:0000313" key="2">
    <source>
        <dbReference type="EMBL" id="MEA5668489.1"/>
    </source>
</evidence>
<accession>A0ABU5V6Z6</accession>
<dbReference type="Gene3D" id="3.40.50.1820">
    <property type="entry name" value="alpha/beta hydrolase"/>
    <property type="match status" value="1"/>
</dbReference>